<evidence type="ECO:0000313" key="3">
    <source>
        <dbReference type="WBParaSite" id="PSAMB.scaffold14663size1815.g36171.t1"/>
    </source>
</evidence>
<sequence>MRILYELFVLTAVFTFCDSAKRASTRPKEEEDDDDIDDRRWLDEACHQYNFCLQEADRMLAACNSLDKHSGEDDDDEHDEIHDCAHPTLVLKKDLRVKREHRKSSLRNCFETGHLE</sequence>
<evidence type="ECO:0000313" key="2">
    <source>
        <dbReference type="Proteomes" id="UP000887566"/>
    </source>
</evidence>
<reference evidence="3" key="1">
    <citation type="submission" date="2022-11" db="UniProtKB">
        <authorList>
            <consortium name="WormBaseParasite"/>
        </authorList>
    </citation>
    <scope>IDENTIFICATION</scope>
</reference>
<name>A0A914V2C8_9BILA</name>
<protein>
    <submittedName>
        <fullName evidence="3">Uncharacterized protein</fullName>
    </submittedName>
</protein>
<dbReference type="Proteomes" id="UP000887566">
    <property type="component" value="Unplaced"/>
</dbReference>
<dbReference type="WBParaSite" id="PSAMB.scaffold14663size1815.g36171.t1">
    <property type="protein sequence ID" value="PSAMB.scaffold14663size1815.g36171.t1"/>
    <property type="gene ID" value="PSAMB.scaffold14663size1815.g36171"/>
</dbReference>
<keyword evidence="2" id="KW-1185">Reference proteome</keyword>
<accession>A0A914V2C8</accession>
<feature type="chain" id="PRO_5037792574" evidence="1">
    <location>
        <begin position="20"/>
        <end position="116"/>
    </location>
</feature>
<feature type="signal peptide" evidence="1">
    <location>
        <begin position="1"/>
        <end position="19"/>
    </location>
</feature>
<proteinExistence type="predicted"/>
<evidence type="ECO:0000256" key="1">
    <source>
        <dbReference type="SAM" id="SignalP"/>
    </source>
</evidence>
<organism evidence="2 3">
    <name type="scientific">Plectus sambesii</name>
    <dbReference type="NCBI Taxonomy" id="2011161"/>
    <lineage>
        <taxon>Eukaryota</taxon>
        <taxon>Metazoa</taxon>
        <taxon>Ecdysozoa</taxon>
        <taxon>Nematoda</taxon>
        <taxon>Chromadorea</taxon>
        <taxon>Plectida</taxon>
        <taxon>Plectina</taxon>
        <taxon>Plectoidea</taxon>
        <taxon>Plectidae</taxon>
        <taxon>Plectus</taxon>
    </lineage>
</organism>
<dbReference type="AlphaFoldDB" id="A0A914V2C8"/>
<keyword evidence="1" id="KW-0732">Signal</keyword>